<evidence type="ECO:0000313" key="1">
    <source>
        <dbReference type="EMBL" id="PJZ07320.1"/>
    </source>
</evidence>
<protein>
    <submittedName>
        <fullName evidence="1">Uncharacterized protein</fullName>
    </submittedName>
</protein>
<accession>A0A2M9WIC9</accession>
<evidence type="ECO:0000313" key="2">
    <source>
        <dbReference type="Proteomes" id="UP000232062"/>
    </source>
</evidence>
<reference evidence="1 2" key="1">
    <citation type="submission" date="2017-11" db="EMBL/GenBank/DDBJ databases">
        <title>The genome sequence of Pantoea rodasii DSM 26611.</title>
        <authorList>
            <person name="Gao J."/>
            <person name="Mao X."/>
            <person name="Sun J."/>
        </authorList>
    </citation>
    <scope>NUCLEOTIDE SEQUENCE [LARGE SCALE GENOMIC DNA]</scope>
    <source>
        <strain evidence="1 2">DSM 26611</strain>
    </source>
</reference>
<name>A0A2M9WIC9_9GAMM</name>
<proteinExistence type="predicted"/>
<dbReference type="Proteomes" id="UP000232062">
    <property type="component" value="Unassembled WGS sequence"/>
</dbReference>
<dbReference type="EMBL" id="PIQI01000003">
    <property type="protein sequence ID" value="PJZ07320.1"/>
    <property type="molecule type" value="Genomic_DNA"/>
</dbReference>
<keyword evidence="2" id="KW-1185">Reference proteome</keyword>
<dbReference type="STRING" id="1076549.HA45_10155"/>
<gene>
    <name evidence="1" type="ORF">PRCB_01245</name>
</gene>
<sequence>MYKYLIIYPEQYEVYQSAEIFSHKQRIDINGSTFISELYHFDRDGPYGILIKQFNPVGHSRIREAIKQANIPTLPQV</sequence>
<organism evidence="1 2">
    <name type="scientific">Pantoea rodasii</name>
    <dbReference type="NCBI Taxonomy" id="1076549"/>
    <lineage>
        <taxon>Bacteria</taxon>
        <taxon>Pseudomonadati</taxon>
        <taxon>Pseudomonadota</taxon>
        <taxon>Gammaproteobacteria</taxon>
        <taxon>Enterobacterales</taxon>
        <taxon>Erwiniaceae</taxon>
        <taxon>Pantoea</taxon>
    </lineage>
</organism>
<dbReference type="AlphaFoldDB" id="A0A2M9WIC9"/>
<comment type="caution">
    <text evidence="1">The sequence shown here is derived from an EMBL/GenBank/DDBJ whole genome shotgun (WGS) entry which is preliminary data.</text>
</comment>